<gene>
    <name evidence="9" type="ORF">SAMN04489809_1853</name>
</gene>
<comment type="subcellular location">
    <subcellularLocation>
        <location evidence="1">Membrane</location>
        <topology evidence="1">Multi-pass membrane protein</topology>
    </subcellularLocation>
</comment>
<dbReference type="InterPro" id="IPR000425">
    <property type="entry name" value="MIP"/>
</dbReference>
<dbReference type="AlphaFoldDB" id="A0A1H1S6V7"/>
<dbReference type="PANTHER" id="PTHR45724:SF13">
    <property type="entry name" value="AQUAPORIN NIP1-1-RELATED"/>
    <property type="match status" value="1"/>
</dbReference>
<feature type="transmembrane region" description="Helical" evidence="8">
    <location>
        <begin position="139"/>
        <end position="163"/>
    </location>
</feature>
<dbReference type="PRINTS" id="PR00783">
    <property type="entry name" value="MINTRINSICP"/>
</dbReference>
<keyword evidence="5 8" id="KW-0472">Membrane</keyword>
<evidence type="ECO:0000256" key="5">
    <source>
        <dbReference type="ARBA" id="ARBA00023136"/>
    </source>
</evidence>
<keyword evidence="3 6" id="KW-0812">Transmembrane</keyword>
<name>A0A1H1S6V7_9MICO</name>
<keyword evidence="2 6" id="KW-0813">Transport</keyword>
<dbReference type="PROSITE" id="PS00221">
    <property type="entry name" value="MIP"/>
    <property type="match status" value="1"/>
</dbReference>
<evidence type="ECO:0000256" key="3">
    <source>
        <dbReference type="ARBA" id="ARBA00022692"/>
    </source>
</evidence>
<dbReference type="InterPro" id="IPR022357">
    <property type="entry name" value="MIP_CS"/>
</dbReference>
<dbReference type="GO" id="GO:0015267">
    <property type="term" value="F:channel activity"/>
    <property type="evidence" value="ECO:0007669"/>
    <property type="project" value="InterPro"/>
</dbReference>
<dbReference type="PANTHER" id="PTHR45724">
    <property type="entry name" value="AQUAPORIN NIP2-1"/>
    <property type="match status" value="1"/>
</dbReference>
<feature type="transmembrane region" description="Helical" evidence="8">
    <location>
        <begin position="12"/>
        <end position="29"/>
    </location>
</feature>
<comment type="similarity">
    <text evidence="6">Belongs to the MIP/aquaporin (TC 1.A.8) family.</text>
</comment>
<dbReference type="EMBL" id="LT629770">
    <property type="protein sequence ID" value="SDS43661.1"/>
    <property type="molecule type" value="Genomic_DNA"/>
</dbReference>
<dbReference type="InterPro" id="IPR023271">
    <property type="entry name" value="Aquaporin-like"/>
</dbReference>
<evidence type="ECO:0000256" key="6">
    <source>
        <dbReference type="RuleBase" id="RU000477"/>
    </source>
</evidence>
<dbReference type="Pfam" id="PF00230">
    <property type="entry name" value="MIP"/>
    <property type="match status" value="1"/>
</dbReference>
<evidence type="ECO:0000256" key="8">
    <source>
        <dbReference type="SAM" id="Phobius"/>
    </source>
</evidence>
<evidence type="ECO:0000313" key="10">
    <source>
        <dbReference type="Proteomes" id="UP000182126"/>
    </source>
</evidence>
<feature type="transmembrane region" description="Helical" evidence="8">
    <location>
        <begin position="183"/>
        <end position="204"/>
    </location>
</feature>
<sequence>MIGTPRKALAEAVATFLFVLAIIAAVNSGSPLTPLAIGFTLMVLVYSTGHISGAHLNPAVSLGVFLRGGLSVADFVSYLVAQFAGGALAALVALAVWPAGEKAMVIEVGPAFLVEALFTLILVWVVLNSATSKDTAGNSFYGLAIGATVFVGAATVGSISGGGFNPAVALGLSVSGHFAWGSLWLYIVAPAVGAIIAALLFRVLNADDARKIAADRVEASPRSAASLPGCGASSSRQRRRLRRRSAADVTATTVPTITPMIVSSTRSVSRSATGVGAARCTIRSASGVTNTIAMP</sequence>
<dbReference type="GO" id="GO:0016020">
    <property type="term" value="C:membrane"/>
    <property type="evidence" value="ECO:0007669"/>
    <property type="project" value="UniProtKB-SubCell"/>
</dbReference>
<feature type="region of interest" description="Disordered" evidence="7">
    <location>
        <begin position="223"/>
        <end position="249"/>
    </location>
</feature>
<protein>
    <submittedName>
        <fullName evidence="9">Aquaporin Z</fullName>
    </submittedName>
</protein>
<proteinExistence type="inferred from homology"/>
<evidence type="ECO:0000256" key="7">
    <source>
        <dbReference type="SAM" id="MobiDB-lite"/>
    </source>
</evidence>
<feature type="transmembrane region" description="Helical" evidence="8">
    <location>
        <begin position="103"/>
        <end position="127"/>
    </location>
</feature>
<dbReference type="InterPro" id="IPR034294">
    <property type="entry name" value="Aquaporin_transptr"/>
</dbReference>
<reference evidence="9 10" key="1">
    <citation type="submission" date="2016-10" db="EMBL/GenBank/DDBJ databases">
        <authorList>
            <person name="de Groot N.N."/>
        </authorList>
    </citation>
    <scope>NUCLEOTIDE SEQUENCE [LARGE SCALE GENOMIC DNA]</scope>
    <source>
        <strain evidence="9 10">DSM 15019</strain>
    </source>
</reference>
<keyword evidence="4 8" id="KW-1133">Transmembrane helix</keyword>
<organism evidence="9 10">
    <name type="scientific">Microbacterium paraoxydans</name>
    <dbReference type="NCBI Taxonomy" id="199592"/>
    <lineage>
        <taxon>Bacteria</taxon>
        <taxon>Bacillati</taxon>
        <taxon>Actinomycetota</taxon>
        <taxon>Actinomycetes</taxon>
        <taxon>Micrococcales</taxon>
        <taxon>Microbacteriaceae</taxon>
        <taxon>Microbacterium</taxon>
    </lineage>
</organism>
<dbReference type="Gene3D" id="1.20.1080.10">
    <property type="entry name" value="Glycerol uptake facilitator protein"/>
    <property type="match status" value="1"/>
</dbReference>
<evidence type="ECO:0000313" key="9">
    <source>
        <dbReference type="EMBL" id="SDS43661.1"/>
    </source>
</evidence>
<evidence type="ECO:0000256" key="1">
    <source>
        <dbReference type="ARBA" id="ARBA00004141"/>
    </source>
</evidence>
<evidence type="ECO:0000256" key="4">
    <source>
        <dbReference type="ARBA" id="ARBA00022989"/>
    </source>
</evidence>
<evidence type="ECO:0000256" key="2">
    <source>
        <dbReference type="ARBA" id="ARBA00022448"/>
    </source>
</evidence>
<dbReference type="eggNOG" id="COG0580">
    <property type="taxonomic scope" value="Bacteria"/>
</dbReference>
<feature type="transmembrane region" description="Helical" evidence="8">
    <location>
        <begin position="75"/>
        <end position="97"/>
    </location>
</feature>
<dbReference type="Proteomes" id="UP000182126">
    <property type="component" value="Chromosome I"/>
</dbReference>
<dbReference type="SUPFAM" id="SSF81338">
    <property type="entry name" value="Aquaporin-like"/>
    <property type="match status" value="1"/>
</dbReference>
<accession>A0A1H1S6V7</accession>